<dbReference type="InterPro" id="IPR000674">
    <property type="entry name" value="Ald_Oxase/Xan_DH_a/b"/>
</dbReference>
<keyword evidence="2" id="KW-0500">Molybdenum</keyword>
<dbReference type="KEGG" id="sbk:SHEWBE_3738"/>
<evidence type="ECO:0000256" key="2">
    <source>
        <dbReference type="ARBA" id="ARBA00022505"/>
    </source>
</evidence>
<comment type="similarity">
    <text evidence="1">Belongs to the xanthine dehydrogenase family.</text>
</comment>
<dbReference type="InterPro" id="IPR036856">
    <property type="entry name" value="Ald_Oxase/Xan_DH_a/b_sf"/>
</dbReference>
<evidence type="ECO:0000256" key="3">
    <source>
        <dbReference type="ARBA" id="ARBA00023002"/>
    </source>
</evidence>
<gene>
    <name evidence="5" type="ORF">SHEWBE_3738</name>
</gene>
<dbReference type="GO" id="GO:0005506">
    <property type="term" value="F:iron ion binding"/>
    <property type="evidence" value="ECO:0007669"/>
    <property type="project" value="InterPro"/>
</dbReference>
<dbReference type="Gene3D" id="3.30.365.10">
    <property type="entry name" value="Aldehyde oxidase/xanthine dehydrogenase, molybdopterin binding domain"/>
    <property type="match status" value="4"/>
</dbReference>
<feature type="domain" description="Aldehyde oxidase/xanthine dehydrogenase a/b hammerhead" evidence="4">
    <location>
        <begin position="64"/>
        <end position="167"/>
    </location>
</feature>
<evidence type="ECO:0000256" key="1">
    <source>
        <dbReference type="ARBA" id="ARBA00006849"/>
    </source>
</evidence>
<dbReference type="GO" id="GO:0016491">
    <property type="term" value="F:oxidoreductase activity"/>
    <property type="evidence" value="ECO:0007669"/>
    <property type="project" value="UniProtKB-KW"/>
</dbReference>
<evidence type="ECO:0000313" key="5">
    <source>
        <dbReference type="EMBL" id="SQH77701.1"/>
    </source>
</evidence>
<dbReference type="Pfam" id="PF01315">
    <property type="entry name" value="Ald_Xan_dh_C"/>
    <property type="match status" value="1"/>
</dbReference>
<dbReference type="PANTHER" id="PTHR11908:SF132">
    <property type="entry name" value="ALDEHYDE OXIDASE 1-RELATED"/>
    <property type="match status" value="1"/>
</dbReference>
<protein>
    <recommendedName>
        <fullName evidence="4">Aldehyde oxidase/xanthine dehydrogenase a/b hammerhead domain-containing protein</fullName>
    </recommendedName>
</protein>
<organism evidence="5 6">
    <name type="scientific">Shewanella benthica</name>
    <dbReference type="NCBI Taxonomy" id="43661"/>
    <lineage>
        <taxon>Bacteria</taxon>
        <taxon>Pseudomonadati</taxon>
        <taxon>Pseudomonadota</taxon>
        <taxon>Gammaproteobacteria</taxon>
        <taxon>Alteromonadales</taxon>
        <taxon>Shewanellaceae</taxon>
        <taxon>Shewanella</taxon>
    </lineage>
</organism>
<dbReference type="SUPFAM" id="SSF56003">
    <property type="entry name" value="Molybdenum cofactor-binding domain"/>
    <property type="match status" value="1"/>
</dbReference>
<sequence>MLTEALSLSILTAGTFSLFIIVFHLVSPWIHKLAICIWSNTTNTAKKRNVMNRDKTQFKWQEATGDAKFIADRHFDNLLEGRLFRSSCPRGKIESIKLPDLPEGYFVFGAKDVPGRNVLQMVEADWPVFADDEVRYLGQIILLVVGPEIKVLEQILDTIHVEYQPLTPAFTLPDSQNLIDGAIHGQDNKFDSHSINRGDVNSGFAQAEHIFEETLSTSYQEHMYLEPQGMVGYPQDGKIVIEGSMQCPWYVHHCISVVLGHNKVRVIQATTGGGFGGKEDYPDVLAGALCVAVERVGQPIRLILPRSEDIAFTSKRHPIDFHYRTGVDKQGKIVAMEVKIDINSGAYLSLSGIVLQRAITSCINVYEIDNVRVDATAWATNTSPNGAFRGFGSPQTCFGIETHLSHVAKHLGLEPADFKHDHLLNTDSTTLTGASIFGDLVLEQMYEQICEASDYHKKAKAYRQQSNKSDKLKGIGLAMFQHGCGFAGDLEDTLVKAKVRLVKGADNEVEIQVSNTDLGQGLSLTFCQIVADALKVPLTSVRLARADTGVVPDSGPTVASRSIVIVGYLIEVAAKKLADIWIKGTEQCVEEDYKKPSYHKWDQEKFEGNAYQVTSYGMNVVEIELDPATGETEITGLWAVYDVGHAIDEMVFKGQIDGGFVQALGYGSLERMTLDSEGKFQQTTMADYVIPTSMDVPAISSALVDNPYKYGPKGAKGGGELTHNGGAAAYCAAVESAIGLPISSIPITPEVVCDLLYGAKKQCLGNMTVTSGKTQGVAR</sequence>
<dbReference type="Pfam" id="PF02738">
    <property type="entry name" value="MoCoBD_1"/>
    <property type="match status" value="1"/>
</dbReference>
<dbReference type="SUPFAM" id="SSF54665">
    <property type="entry name" value="CO dehydrogenase molybdoprotein N-domain-like"/>
    <property type="match status" value="1"/>
</dbReference>
<name>A0A330M600_9GAMM</name>
<dbReference type="Pfam" id="PF20256">
    <property type="entry name" value="MoCoBD_2"/>
    <property type="match status" value="2"/>
</dbReference>
<keyword evidence="3" id="KW-0560">Oxidoreductase</keyword>
<evidence type="ECO:0000313" key="6">
    <source>
        <dbReference type="Proteomes" id="UP000250123"/>
    </source>
</evidence>
<dbReference type="InterPro" id="IPR037165">
    <property type="entry name" value="AldOxase/xan_DH_Mopterin-bd_sf"/>
</dbReference>
<dbReference type="InterPro" id="IPR046867">
    <property type="entry name" value="AldOxase/xan_DH_MoCoBD2"/>
</dbReference>
<dbReference type="EMBL" id="LS483452">
    <property type="protein sequence ID" value="SQH77701.1"/>
    <property type="molecule type" value="Genomic_DNA"/>
</dbReference>
<dbReference type="SMART" id="SM01008">
    <property type="entry name" value="Ald_Xan_dh_C"/>
    <property type="match status" value="1"/>
</dbReference>
<dbReference type="InterPro" id="IPR008274">
    <property type="entry name" value="AldOxase/xan_DH_MoCoBD1"/>
</dbReference>
<reference evidence="6" key="1">
    <citation type="submission" date="2018-06" db="EMBL/GenBank/DDBJ databases">
        <authorList>
            <person name="Cea G.-C."/>
            <person name="William W."/>
        </authorList>
    </citation>
    <scope>NUCLEOTIDE SEQUENCE [LARGE SCALE GENOMIC DNA]</scope>
    <source>
        <strain evidence="6">DB21MT-2</strain>
    </source>
</reference>
<dbReference type="PANTHER" id="PTHR11908">
    <property type="entry name" value="XANTHINE DEHYDROGENASE"/>
    <property type="match status" value="1"/>
</dbReference>
<dbReference type="Proteomes" id="UP000250123">
    <property type="component" value="Chromosome SHEWBE"/>
</dbReference>
<dbReference type="InterPro" id="IPR016208">
    <property type="entry name" value="Ald_Oxase/xanthine_DH-like"/>
</dbReference>
<accession>A0A330M600</accession>
<evidence type="ECO:0000259" key="4">
    <source>
        <dbReference type="SMART" id="SM01008"/>
    </source>
</evidence>
<dbReference type="Gene3D" id="3.90.1170.50">
    <property type="entry name" value="Aldehyde oxidase/xanthine dehydrogenase, a/b hammerhead"/>
    <property type="match status" value="1"/>
</dbReference>
<proteinExistence type="inferred from homology"/>
<dbReference type="AlphaFoldDB" id="A0A330M600"/>